<keyword evidence="2" id="KW-0812">Transmembrane</keyword>
<dbReference type="NCBIfam" id="TIGR01845">
    <property type="entry name" value="outer_NodT"/>
    <property type="match status" value="1"/>
</dbReference>
<dbReference type="OrthoDB" id="9770517at2"/>
<dbReference type="Proteomes" id="UP000007347">
    <property type="component" value="Chromosome"/>
</dbReference>
<evidence type="ECO:0000256" key="2">
    <source>
        <dbReference type="RuleBase" id="RU362097"/>
    </source>
</evidence>
<gene>
    <name evidence="3" type="ordered locus">TOL2_C10810</name>
</gene>
<dbReference type="AlphaFoldDB" id="K0NE37"/>
<keyword evidence="2" id="KW-0472">Membrane</keyword>
<dbReference type="Gene3D" id="1.20.1600.10">
    <property type="entry name" value="Outer membrane efflux proteins (OEP)"/>
    <property type="match status" value="1"/>
</dbReference>
<accession>K0NE37</accession>
<evidence type="ECO:0000256" key="1">
    <source>
        <dbReference type="ARBA" id="ARBA00007613"/>
    </source>
</evidence>
<name>K0NE37_DESTT</name>
<reference evidence="3 4" key="1">
    <citation type="journal article" date="2013" name="Environ. Microbiol.">
        <title>Complete genome, catabolic sub-proteomes and key-metabolites of Desulfobacula toluolica Tol2, a marine, aromatic compound-degrading, sulfate-reducing bacterium.</title>
        <authorList>
            <person name="Wohlbrand L."/>
            <person name="Jacob J.H."/>
            <person name="Kube M."/>
            <person name="Mussmann M."/>
            <person name="Jarling R."/>
            <person name="Beck A."/>
            <person name="Amann R."/>
            <person name="Wilkes H."/>
            <person name="Reinhardt R."/>
            <person name="Rabus R."/>
        </authorList>
    </citation>
    <scope>NUCLEOTIDE SEQUENCE [LARGE SCALE GENOMIC DNA]</scope>
    <source>
        <strain evidence="4">DSM 7467 / Tol2</strain>
    </source>
</reference>
<dbReference type="GO" id="GO:0005886">
    <property type="term" value="C:plasma membrane"/>
    <property type="evidence" value="ECO:0007669"/>
    <property type="project" value="UniProtKB-SubCell"/>
</dbReference>
<organism evidence="3 4">
    <name type="scientific">Desulfobacula toluolica (strain DSM 7467 / Tol2)</name>
    <dbReference type="NCBI Taxonomy" id="651182"/>
    <lineage>
        <taxon>Bacteria</taxon>
        <taxon>Pseudomonadati</taxon>
        <taxon>Thermodesulfobacteriota</taxon>
        <taxon>Desulfobacteria</taxon>
        <taxon>Desulfobacterales</taxon>
        <taxon>Desulfobacteraceae</taxon>
        <taxon>Desulfobacula</taxon>
    </lineage>
</organism>
<dbReference type="KEGG" id="dto:TOL2_C10810"/>
<protein>
    <submittedName>
        <fullName evidence="3">RND efflux system, outer membrane lipoprotein, NodT family</fullName>
    </submittedName>
</protein>
<dbReference type="EMBL" id="FO203503">
    <property type="protein sequence ID" value="CCK79246.1"/>
    <property type="molecule type" value="Genomic_DNA"/>
</dbReference>
<dbReference type="HOGENOM" id="CLU_012817_13_1_7"/>
<dbReference type="PROSITE" id="PS51257">
    <property type="entry name" value="PROKAR_LIPOPROTEIN"/>
    <property type="match status" value="1"/>
</dbReference>
<dbReference type="Pfam" id="PF02321">
    <property type="entry name" value="OEP"/>
    <property type="match status" value="2"/>
</dbReference>
<comment type="similarity">
    <text evidence="1 2">Belongs to the outer membrane factor (OMF) (TC 1.B.17) family.</text>
</comment>
<keyword evidence="2" id="KW-0564">Palmitate</keyword>
<dbReference type="InterPro" id="IPR010131">
    <property type="entry name" value="MdtP/NodT-like"/>
</dbReference>
<proteinExistence type="inferred from homology"/>
<evidence type="ECO:0000313" key="4">
    <source>
        <dbReference type="Proteomes" id="UP000007347"/>
    </source>
</evidence>
<dbReference type="Gene3D" id="2.20.200.10">
    <property type="entry name" value="Outer membrane efflux proteins (OEP)"/>
    <property type="match status" value="1"/>
</dbReference>
<evidence type="ECO:0000313" key="3">
    <source>
        <dbReference type="EMBL" id="CCK79246.1"/>
    </source>
</evidence>
<dbReference type="InterPro" id="IPR003423">
    <property type="entry name" value="OMP_efflux"/>
</dbReference>
<sequence>MKSVFFVMLASVVIFSGCKTLKPEPGTLLSLKIPDRFSVDAGDNDSIENWWFLFESDELTSLINHAVDHNFDLKILKTKVIQAKANLEKEEASFFPELGFSFGGQKKETRVKNTYSSPSDYDGSHSWDGSLRGAYNLDVWGQSNAGKQVEILSLKAAEQDLKFSTLELTAQIAENWIDIIAARHKKSILGNQIKINNTLLELQTLRFVNGKANALDVSQQREVLAEANSQLPLLEKQEKLLLNNLAFLSGKTDLKPVEMTTKILPDPLPLPKVGIPSDLLENRPDIQAAGMRLSSGQWEITAARADRLPSFDLTAQALFSSGKLDLLFHNWVSTLAGSIAGPILDGGLRKAEIKRLKAVADEQLTLYARTVAKAIVEVEDSLVSIDKQAAYIRLLEEELAVARLTLKDAGVQYQNGQSSYLAYLTAWTHIEQLERKLVGERAALIKERIGLYRALGWNPIPGTT</sequence>
<keyword evidence="2" id="KW-1134">Transmembrane beta strand</keyword>
<dbReference type="PANTHER" id="PTHR30203:SF30">
    <property type="entry name" value="OUTER MEMBRANE PROTEIN-RELATED"/>
    <property type="match status" value="1"/>
</dbReference>
<keyword evidence="4" id="KW-1185">Reference proteome</keyword>
<dbReference type="GO" id="GO:0015562">
    <property type="term" value="F:efflux transmembrane transporter activity"/>
    <property type="evidence" value="ECO:0007669"/>
    <property type="project" value="InterPro"/>
</dbReference>
<dbReference type="SUPFAM" id="SSF56954">
    <property type="entry name" value="Outer membrane efflux proteins (OEP)"/>
    <property type="match status" value="1"/>
</dbReference>
<keyword evidence="2 3" id="KW-0449">Lipoprotein</keyword>
<dbReference type="PANTHER" id="PTHR30203">
    <property type="entry name" value="OUTER MEMBRANE CATION EFFLUX PROTEIN"/>
    <property type="match status" value="1"/>
</dbReference>
<dbReference type="RefSeq" id="WP_014956593.1">
    <property type="nucleotide sequence ID" value="NC_018645.1"/>
</dbReference>
<dbReference type="STRING" id="651182.TOL2_C10810"/>
<comment type="subcellular location">
    <subcellularLocation>
        <location evidence="2">Cell membrane</location>
        <topology evidence="2">Lipid-anchor</topology>
    </subcellularLocation>
</comment>